<name>A0ABR1NYC5_DIAER</name>
<dbReference type="EMBL" id="JAKNSF020000077">
    <property type="protein sequence ID" value="KAK7720297.1"/>
    <property type="molecule type" value="Genomic_DNA"/>
</dbReference>
<proteinExistence type="predicted"/>
<evidence type="ECO:0000313" key="2">
    <source>
        <dbReference type="Proteomes" id="UP001430848"/>
    </source>
</evidence>
<evidence type="ECO:0000313" key="1">
    <source>
        <dbReference type="EMBL" id="KAK7720297.1"/>
    </source>
</evidence>
<gene>
    <name evidence="1" type="ORF">SLS63_009969</name>
</gene>
<protein>
    <submittedName>
        <fullName evidence="1">Uncharacterized protein</fullName>
    </submittedName>
</protein>
<reference evidence="1 2" key="1">
    <citation type="submission" date="2024-02" db="EMBL/GenBank/DDBJ databases">
        <title>De novo assembly and annotation of 12 fungi associated with fruit tree decline syndrome in Ontario, Canada.</title>
        <authorList>
            <person name="Sulman M."/>
            <person name="Ellouze W."/>
            <person name="Ilyukhin E."/>
        </authorList>
    </citation>
    <scope>NUCLEOTIDE SEQUENCE [LARGE SCALE GENOMIC DNA]</scope>
    <source>
        <strain evidence="1 2">M169</strain>
    </source>
</reference>
<dbReference type="Proteomes" id="UP001430848">
    <property type="component" value="Unassembled WGS sequence"/>
</dbReference>
<keyword evidence="2" id="KW-1185">Reference proteome</keyword>
<organism evidence="1 2">
    <name type="scientific">Diaporthe eres</name>
    <name type="common">Phomopsis oblonga</name>
    <dbReference type="NCBI Taxonomy" id="83184"/>
    <lineage>
        <taxon>Eukaryota</taxon>
        <taxon>Fungi</taxon>
        <taxon>Dikarya</taxon>
        <taxon>Ascomycota</taxon>
        <taxon>Pezizomycotina</taxon>
        <taxon>Sordariomycetes</taxon>
        <taxon>Sordariomycetidae</taxon>
        <taxon>Diaporthales</taxon>
        <taxon>Diaporthaceae</taxon>
        <taxon>Diaporthe</taxon>
        <taxon>Diaporthe eres species complex</taxon>
    </lineage>
</organism>
<accession>A0ABR1NYC5</accession>
<sequence>MAGLESGARQRNEATDIIDAWRGLMGEEGRGLPLVVRDCFDHAFHQRQLRDATTRPIVRDAIVTGIKSEAPSAEEAVVHKALICCGLDASERLYTRLFDHILPPLEAAVRSTDTKRNREIRFMQGARIGLEREASGKFVYHGEPISAKLVVCDFLMTMFIHQMMARDRHLTRAAKGDLPREWQHRPHSLPDALEAVPFWASKLNDAD</sequence>
<comment type="caution">
    <text evidence="1">The sequence shown here is derived from an EMBL/GenBank/DDBJ whole genome shotgun (WGS) entry which is preliminary data.</text>
</comment>